<dbReference type="InterPro" id="IPR025250">
    <property type="entry name" value="DUF4199"/>
</dbReference>
<dbReference type="Pfam" id="PF13858">
    <property type="entry name" value="DUF4199"/>
    <property type="match status" value="1"/>
</dbReference>
<evidence type="ECO:0000256" key="1">
    <source>
        <dbReference type="SAM" id="Phobius"/>
    </source>
</evidence>
<feature type="transmembrane region" description="Helical" evidence="1">
    <location>
        <begin position="76"/>
        <end position="98"/>
    </location>
</feature>
<keyword evidence="1" id="KW-0472">Membrane</keyword>
<protein>
    <submittedName>
        <fullName evidence="2">DUF4199 domain-containing protein</fullName>
    </submittedName>
</protein>
<feature type="transmembrane region" description="Helical" evidence="1">
    <location>
        <begin position="149"/>
        <end position="168"/>
    </location>
</feature>
<dbReference type="AlphaFoldDB" id="A0A4P6YAF4"/>
<feature type="transmembrane region" description="Helical" evidence="1">
    <location>
        <begin position="12"/>
        <end position="30"/>
    </location>
</feature>
<proteinExistence type="predicted"/>
<keyword evidence="1" id="KW-1133">Transmembrane helix</keyword>
<dbReference type="OrthoDB" id="660361at2"/>
<reference evidence="3" key="1">
    <citation type="submission" date="2019-03" db="EMBL/GenBank/DDBJ databases">
        <title>Flavobacterium sp.</title>
        <authorList>
            <person name="Kim H."/>
        </authorList>
    </citation>
    <scope>NUCLEOTIDE SEQUENCE [LARGE SCALE GENOMIC DNA]</scope>
    <source>
        <strain evidence="3">GS13</strain>
    </source>
</reference>
<evidence type="ECO:0000313" key="2">
    <source>
        <dbReference type="EMBL" id="QBN20046.1"/>
    </source>
</evidence>
<gene>
    <name evidence="2" type="ORF">E1750_14985</name>
</gene>
<feature type="transmembrane region" description="Helical" evidence="1">
    <location>
        <begin position="36"/>
        <end position="56"/>
    </location>
</feature>
<evidence type="ECO:0000313" key="3">
    <source>
        <dbReference type="Proteomes" id="UP000291124"/>
    </source>
</evidence>
<sequence length="175" mass="19094">MNEIIKKNGVSFGVMTGILSALITASIYAIDLNLFVKWWLGIVIIVVYLIIGIVLLTKTKKELKGMFTFKEAFTTYFISAVIGIAISVGFNILLFNVIDPSAKDSINEIVIKYTAETMQKFGAPSAAVNEAIKKMQENNPYSTIELLKGSAFSIAGSALFGLLLALIFKSKPSQE</sequence>
<keyword evidence="3" id="KW-1185">Reference proteome</keyword>
<dbReference type="Proteomes" id="UP000291124">
    <property type="component" value="Chromosome"/>
</dbReference>
<dbReference type="RefSeq" id="WP_133277549.1">
    <property type="nucleotide sequence ID" value="NZ_CP037933.1"/>
</dbReference>
<keyword evidence="1" id="KW-0812">Transmembrane</keyword>
<accession>A0A4P6YAF4</accession>
<dbReference type="EMBL" id="CP037933">
    <property type="protein sequence ID" value="QBN20046.1"/>
    <property type="molecule type" value="Genomic_DNA"/>
</dbReference>
<name>A0A4P6YAF4_9FLAO</name>
<dbReference type="KEGG" id="fnk:E1750_14985"/>
<organism evidence="2 3">
    <name type="scientific">Flavobacterium nackdongense</name>
    <dbReference type="NCBI Taxonomy" id="2547394"/>
    <lineage>
        <taxon>Bacteria</taxon>
        <taxon>Pseudomonadati</taxon>
        <taxon>Bacteroidota</taxon>
        <taxon>Flavobacteriia</taxon>
        <taxon>Flavobacteriales</taxon>
        <taxon>Flavobacteriaceae</taxon>
        <taxon>Flavobacterium</taxon>
    </lineage>
</organism>